<dbReference type="EMBL" id="JAARUV010000010">
    <property type="protein sequence ID" value="MBC1780503.1"/>
    <property type="molecule type" value="Genomic_DNA"/>
</dbReference>
<evidence type="ECO:0000313" key="1">
    <source>
        <dbReference type="EMBL" id="MBC1403093.1"/>
    </source>
</evidence>
<dbReference type="EMBL" id="JAARSH010000016">
    <property type="protein sequence ID" value="MBC1617952.1"/>
    <property type="molecule type" value="Genomic_DNA"/>
</dbReference>
<name>A0A7X0XTN7_9LIST</name>
<proteinExistence type="predicted"/>
<accession>A0A7X0XTN7</accession>
<comment type="caution">
    <text evidence="3">The sequence shown here is derived from an EMBL/GenBank/DDBJ whole genome shotgun (WGS) entry which is preliminary data.</text>
</comment>
<dbReference type="EMBL" id="JAARPT010000013">
    <property type="protein sequence ID" value="MBC1403093.1"/>
    <property type="molecule type" value="Genomic_DNA"/>
</dbReference>
<dbReference type="RefSeq" id="WP_185406815.1">
    <property type="nucleotide sequence ID" value="NZ_JAARPT010000013.1"/>
</dbReference>
<dbReference type="AlphaFoldDB" id="A0A7X0XTN7"/>
<evidence type="ECO:0000313" key="4">
    <source>
        <dbReference type="Proteomes" id="UP000544413"/>
    </source>
</evidence>
<gene>
    <name evidence="1" type="ORF">HB836_15985</name>
    <name evidence="2" type="ORF">HB904_17375</name>
    <name evidence="3" type="ORF">HCA46_16890</name>
</gene>
<organism evidence="3 5">
    <name type="scientific">Listeria booriae</name>
    <dbReference type="NCBI Taxonomy" id="1552123"/>
    <lineage>
        <taxon>Bacteria</taxon>
        <taxon>Bacillati</taxon>
        <taxon>Bacillota</taxon>
        <taxon>Bacilli</taxon>
        <taxon>Bacillales</taxon>
        <taxon>Listeriaceae</taxon>
        <taxon>Listeria</taxon>
    </lineage>
</organism>
<dbReference type="Proteomes" id="UP000547643">
    <property type="component" value="Unassembled WGS sequence"/>
</dbReference>
<sequence>MVVAEKDQDQQIEKTEKYVFVESLHFLLGIDHHVLECLPYNKLEKWYIDLFETLQKEGMMEDAEKEIMDCFNKRSSRRWNGNGDYLLTTG</sequence>
<evidence type="ECO:0000313" key="5">
    <source>
        <dbReference type="Proteomes" id="UP000547643"/>
    </source>
</evidence>
<evidence type="ECO:0000313" key="6">
    <source>
        <dbReference type="Proteomes" id="UP000574104"/>
    </source>
</evidence>
<protein>
    <submittedName>
        <fullName evidence="3">Uncharacterized protein</fullName>
    </submittedName>
</protein>
<evidence type="ECO:0000313" key="2">
    <source>
        <dbReference type="EMBL" id="MBC1617952.1"/>
    </source>
</evidence>
<dbReference type="Proteomes" id="UP000544413">
    <property type="component" value="Unassembled WGS sequence"/>
</dbReference>
<dbReference type="Proteomes" id="UP000574104">
    <property type="component" value="Unassembled WGS sequence"/>
</dbReference>
<reference evidence="4 5" key="1">
    <citation type="submission" date="2020-03" db="EMBL/GenBank/DDBJ databases">
        <title>Soil Listeria distribution.</title>
        <authorList>
            <person name="Liao J."/>
            <person name="Wiedmann M."/>
        </authorList>
    </citation>
    <scope>NUCLEOTIDE SEQUENCE [LARGE SCALE GENOMIC DNA]</scope>
    <source>
        <strain evidence="3 5">FSL L7-1017</strain>
        <strain evidence="2 6">FSL L7-1299</strain>
        <strain evidence="1 4">FSL L7-1658</strain>
    </source>
</reference>
<evidence type="ECO:0000313" key="3">
    <source>
        <dbReference type="EMBL" id="MBC1780503.1"/>
    </source>
</evidence>